<dbReference type="RefSeq" id="WP_290260309.1">
    <property type="nucleotide sequence ID" value="NZ_JAUFQG010000004.1"/>
</dbReference>
<dbReference type="Proteomes" id="UP001595840">
    <property type="component" value="Unassembled WGS sequence"/>
</dbReference>
<proteinExistence type="predicted"/>
<dbReference type="EMBL" id="JBHSCX010000003">
    <property type="protein sequence ID" value="MFC4361083.1"/>
    <property type="molecule type" value="Genomic_DNA"/>
</dbReference>
<evidence type="ECO:0000313" key="1">
    <source>
        <dbReference type="EMBL" id="MFC4361083.1"/>
    </source>
</evidence>
<dbReference type="InterPro" id="IPR011008">
    <property type="entry name" value="Dimeric_a/b-barrel"/>
</dbReference>
<name>A0ABV8V1R0_9GAMM</name>
<protein>
    <recommendedName>
        <fullName evidence="3">ABM domain-containing protein</fullName>
    </recommendedName>
</protein>
<gene>
    <name evidence="1" type="ORF">ACFOX3_02155</name>
</gene>
<evidence type="ECO:0008006" key="3">
    <source>
        <dbReference type="Google" id="ProtNLM"/>
    </source>
</evidence>
<dbReference type="SUPFAM" id="SSF54909">
    <property type="entry name" value="Dimeric alpha+beta barrel"/>
    <property type="match status" value="1"/>
</dbReference>
<evidence type="ECO:0000313" key="2">
    <source>
        <dbReference type="Proteomes" id="UP001595840"/>
    </source>
</evidence>
<comment type="caution">
    <text evidence="1">The sequence shown here is derived from an EMBL/GenBank/DDBJ whole genome shotgun (WGS) entry which is preliminary data.</text>
</comment>
<organism evidence="1 2">
    <name type="scientific">Simiduia curdlanivorans</name>
    <dbReference type="NCBI Taxonomy" id="1492769"/>
    <lineage>
        <taxon>Bacteria</taxon>
        <taxon>Pseudomonadati</taxon>
        <taxon>Pseudomonadota</taxon>
        <taxon>Gammaproteobacteria</taxon>
        <taxon>Cellvibrionales</taxon>
        <taxon>Cellvibrionaceae</taxon>
        <taxon>Simiduia</taxon>
    </lineage>
</organism>
<accession>A0ABV8V1R0</accession>
<keyword evidence="2" id="KW-1185">Reference proteome</keyword>
<reference evidence="2" key="1">
    <citation type="journal article" date="2019" name="Int. J. Syst. Evol. Microbiol.">
        <title>The Global Catalogue of Microorganisms (GCM) 10K type strain sequencing project: providing services to taxonomists for standard genome sequencing and annotation.</title>
        <authorList>
            <consortium name="The Broad Institute Genomics Platform"/>
            <consortium name="The Broad Institute Genome Sequencing Center for Infectious Disease"/>
            <person name="Wu L."/>
            <person name="Ma J."/>
        </authorList>
    </citation>
    <scope>NUCLEOTIDE SEQUENCE [LARGE SCALE GENOMIC DNA]</scope>
    <source>
        <strain evidence="2">CECT 8570</strain>
    </source>
</reference>
<sequence>MSDVIEIVQFETKKGVQATDFIRAAEPIGSWVMAQPGFRYRSLSQDEQGLWRDVVYWSSMENAKKASDAFMRDNAQSDFMVMIEESSLVMNHSRVMQSQMAECS</sequence>